<dbReference type="InterPro" id="IPR013222">
    <property type="entry name" value="Glyco_hyd_98_carb-bd"/>
</dbReference>
<keyword evidence="5 8" id="KW-0378">Hydrolase</keyword>
<dbReference type="InterPro" id="IPR002241">
    <property type="entry name" value="Glyco_hydro_27"/>
</dbReference>
<evidence type="ECO:0000313" key="12">
    <source>
        <dbReference type="Proteomes" id="UP001236014"/>
    </source>
</evidence>
<keyword evidence="7 8" id="KW-0326">Glycosidase</keyword>
<dbReference type="Pfam" id="PF10633">
    <property type="entry name" value="NPCBM_assoc"/>
    <property type="match status" value="1"/>
</dbReference>
<keyword evidence="4 9" id="KW-0732">Signal</keyword>
<evidence type="ECO:0000256" key="1">
    <source>
        <dbReference type="ARBA" id="ARBA00001255"/>
    </source>
</evidence>
<dbReference type="Gene3D" id="2.60.120.1060">
    <property type="entry name" value="NPCBM/NEW2 domain"/>
    <property type="match status" value="1"/>
</dbReference>
<evidence type="ECO:0000256" key="2">
    <source>
        <dbReference type="ARBA" id="ARBA00009743"/>
    </source>
</evidence>
<comment type="similarity">
    <text evidence="2 8">Belongs to the glycosyl hydrolase 27 family.</text>
</comment>
<evidence type="ECO:0000256" key="4">
    <source>
        <dbReference type="ARBA" id="ARBA00022729"/>
    </source>
</evidence>
<dbReference type="GO" id="GO:0004557">
    <property type="term" value="F:alpha-galactosidase activity"/>
    <property type="evidence" value="ECO:0007669"/>
    <property type="project" value="UniProtKB-EC"/>
</dbReference>
<gene>
    <name evidence="11" type="ORF">QRX50_16080</name>
</gene>
<proteinExistence type="inferred from homology"/>
<evidence type="ECO:0000256" key="5">
    <source>
        <dbReference type="ARBA" id="ARBA00022801"/>
    </source>
</evidence>
<dbReference type="PROSITE" id="PS00512">
    <property type="entry name" value="ALPHA_GALACTOSIDASE"/>
    <property type="match status" value="1"/>
</dbReference>
<sequence length="664" mass="70095">MRTLGGICMRRLVGLLAAACLTTGLATTLTTGRAEAAPAPFSAQQETGALPPMGWNSWNKFGCNINETLIRETADAIVSSGLRDAGYQYVNIDDCWAEQNRNAEGKFEPNHERFPSGIKSLADYVHGKGLKLGIYTSAGTQTCAKTMPGALDHEDVDAQTFADWGVDYLKYDNCNNEGRPAIERYTKMGDAIKKTGRSMIYALCEWGENQPWLWGKTSGAQLWRTTGDISDNWASMTGILDQQVGLEKYSGPGGWNDPDMLEVGNGGMTDAEYRSHFALWSLMNAPLLAGNDVRSMPAATKAILANKDVVALDQDWAGVQGHKVRDDGDTEVWTKPMSDGSAAVVLFNRGISAATMSSNASEIGLSGRDFRVRDLWTGAETESSGTLRATVPSHGSAVFRVWPAKFPAAAPAATLSLDAGSYFPAGKPFTAHVRLTNDGSTPVAAARVTVSAPSGWQLDGRGEVLVPVVAPGKSWDRAVTVTPVKPGAQVAMSAKASYTTAWGRRSLSADASGPVVTPFGSGVTPMSKAPFLLTENGWGPVERGTSNGENQAGDGNPITINGQVYSDGLGAHAPSLVRVYLGGGCQTFHSVVGLDDEFSTGSVTFEVRGDGKTLASTDVFRHGSAAQAVDVPLGGVQVLDLVVTDGGDGNNTDHADWADAAVTC</sequence>
<dbReference type="FunFam" id="2.60.40.1180:FF:000008">
    <property type="entry name" value="Alpha-galactosidase"/>
    <property type="match status" value="1"/>
</dbReference>
<dbReference type="SMART" id="SM00776">
    <property type="entry name" value="NPCBM"/>
    <property type="match status" value="1"/>
</dbReference>
<comment type="catalytic activity">
    <reaction evidence="1 8">
        <text>Hydrolysis of terminal, non-reducing alpha-D-galactose residues in alpha-D-galactosides, including galactose oligosaccharides, galactomannans and galactolipids.</text>
        <dbReference type="EC" id="3.2.1.22"/>
    </reaction>
</comment>
<evidence type="ECO:0000256" key="7">
    <source>
        <dbReference type="ARBA" id="ARBA00023295"/>
    </source>
</evidence>
<dbReference type="AlphaFoldDB" id="A0A9Y2IL79"/>
<accession>A0A9Y2IL79</accession>
<name>A0A9Y2IL79_9PSEU</name>
<dbReference type="KEGG" id="acab:QRX50_16080"/>
<dbReference type="RefSeq" id="WP_285972739.1">
    <property type="nucleotide sequence ID" value="NZ_CP127294.1"/>
</dbReference>
<dbReference type="InterPro" id="IPR000111">
    <property type="entry name" value="Glyco_hydro_27/36_CS"/>
</dbReference>
<dbReference type="PANTHER" id="PTHR11452">
    <property type="entry name" value="ALPHA-GALACTOSIDASE/ALPHA-N-ACETYLGALACTOSAMINIDASE"/>
    <property type="match status" value="1"/>
</dbReference>
<dbReference type="Pfam" id="PF17801">
    <property type="entry name" value="Melibiase_C"/>
    <property type="match status" value="1"/>
</dbReference>
<evidence type="ECO:0000256" key="8">
    <source>
        <dbReference type="RuleBase" id="RU361168"/>
    </source>
</evidence>
<dbReference type="SUPFAM" id="SSF49785">
    <property type="entry name" value="Galactose-binding domain-like"/>
    <property type="match status" value="1"/>
</dbReference>
<dbReference type="SUPFAM" id="SSF51445">
    <property type="entry name" value="(Trans)glycosidases"/>
    <property type="match status" value="1"/>
</dbReference>
<dbReference type="InterPro" id="IPR013780">
    <property type="entry name" value="Glyco_hydro_b"/>
</dbReference>
<dbReference type="PRINTS" id="PR00740">
    <property type="entry name" value="GLHYDRLASE27"/>
</dbReference>
<dbReference type="Gene3D" id="2.60.40.1180">
    <property type="entry name" value="Golgi alpha-mannosidase II"/>
    <property type="match status" value="1"/>
</dbReference>
<dbReference type="Proteomes" id="UP001236014">
    <property type="component" value="Chromosome"/>
</dbReference>
<dbReference type="GO" id="GO:0016052">
    <property type="term" value="P:carbohydrate catabolic process"/>
    <property type="evidence" value="ECO:0007669"/>
    <property type="project" value="UniProtKB-ARBA"/>
</dbReference>
<dbReference type="InterPro" id="IPR013785">
    <property type="entry name" value="Aldolase_TIM"/>
</dbReference>
<dbReference type="PANTHER" id="PTHR11452:SF75">
    <property type="entry name" value="ALPHA-GALACTOSIDASE MEL1"/>
    <property type="match status" value="1"/>
</dbReference>
<evidence type="ECO:0000256" key="3">
    <source>
        <dbReference type="ARBA" id="ARBA00012755"/>
    </source>
</evidence>
<dbReference type="Gene3D" id="3.20.20.70">
    <property type="entry name" value="Aldolase class I"/>
    <property type="match status" value="1"/>
</dbReference>
<evidence type="ECO:0000256" key="9">
    <source>
        <dbReference type="SAM" id="SignalP"/>
    </source>
</evidence>
<dbReference type="InterPro" id="IPR008979">
    <property type="entry name" value="Galactose-bd-like_sf"/>
</dbReference>
<evidence type="ECO:0000259" key="10">
    <source>
        <dbReference type="SMART" id="SM00776"/>
    </source>
</evidence>
<evidence type="ECO:0000256" key="6">
    <source>
        <dbReference type="ARBA" id="ARBA00023157"/>
    </source>
</evidence>
<keyword evidence="6 8" id="KW-1015">Disulfide bond</keyword>
<dbReference type="EC" id="3.2.1.22" evidence="3 8"/>
<protein>
    <recommendedName>
        <fullName evidence="3 8">Alpha-galactosidase</fullName>
        <ecNumber evidence="3 8">3.2.1.22</ecNumber>
    </recommendedName>
    <alternativeName>
        <fullName evidence="8">Melibiase</fullName>
    </alternativeName>
</protein>
<dbReference type="InterPro" id="IPR017853">
    <property type="entry name" value="GH"/>
</dbReference>
<feature type="signal peptide" evidence="9">
    <location>
        <begin position="1"/>
        <end position="36"/>
    </location>
</feature>
<dbReference type="InterPro" id="IPR041233">
    <property type="entry name" value="Melibiase_C"/>
</dbReference>
<feature type="domain" description="Glycosyl hydrolase family 98 putative carbohydrate-binding module" evidence="10">
    <location>
        <begin position="520"/>
        <end position="664"/>
    </location>
</feature>
<dbReference type="SUPFAM" id="SSF51011">
    <property type="entry name" value="Glycosyl hydrolase domain"/>
    <property type="match status" value="1"/>
</dbReference>
<dbReference type="FunFam" id="3.20.20.70:FF:000202">
    <property type="entry name" value="Alpha-galactosidase"/>
    <property type="match status" value="1"/>
</dbReference>
<dbReference type="CDD" id="cd14792">
    <property type="entry name" value="GH27"/>
    <property type="match status" value="1"/>
</dbReference>
<dbReference type="InterPro" id="IPR018905">
    <property type="entry name" value="A-galactase_NEW3"/>
</dbReference>
<dbReference type="Pfam" id="PF16499">
    <property type="entry name" value="Melibiase_2"/>
    <property type="match status" value="1"/>
</dbReference>
<dbReference type="InterPro" id="IPR038637">
    <property type="entry name" value="NPCBM_sf"/>
</dbReference>
<feature type="chain" id="PRO_5040965578" description="Alpha-galactosidase" evidence="9">
    <location>
        <begin position="37"/>
        <end position="664"/>
    </location>
</feature>
<dbReference type="EMBL" id="CP127294">
    <property type="protein sequence ID" value="WIX82162.1"/>
    <property type="molecule type" value="Genomic_DNA"/>
</dbReference>
<evidence type="ECO:0000313" key="11">
    <source>
        <dbReference type="EMBL" id="WIX82162.1"/>
    </source>
</evidence>
<reference evidence="11 12" key="1">
    <citation type="submission" date="2023-06" db="EMBL/GenBank/DDBJ databases">
        <authorList>
            <person name="Oyuntsetseg B."/>
            <person name="Kim S.B."/>
        </authorList>
    </citation>
    <scope>NUCLEOTIDE SEQUENCE [LARGE SCALE GENOMIC DNA]</scope>
    <source>
        <strain evidence="11 12">2-15</strain>
    </source>
</reference>
<keyword evidence="12" id="KW-1185">Reference proteome</keyword>
<dbReference type="Pfam" id="PF08305">
    <property type="entry name" value="NPCBM"/>
    <property type="match status" value="1"/>
</dbReference>
<organism evidence="11 12">
    <name type="scientific">Amycolatopsis carbonis</name>
    <dbReference type="NCBI Taxonomy" id="715471"/>
    <lineage>
        <taxon>Bacteria</taxon>
        <taxon>Bacillati</taxon>
        <taxon>Actinomycetota</taxon>
        <taxon>Actinomycetes</taxon>
        <taxon>Pseudonocardiales</taxon>
        <taxon>Pseudonocardiaceae</taxon>
        <taxon>Amycolatopsis</taxon>
    </lineage>
</organism>